<dbReference type="PRINTS" id="PR00040">
    <property type="entry name" value="HTHMERR"/>
</dbReference>
<dbReference type="GO" id="GO:0003700">
    <property type="term" value="F:DNA-binding transcription factor activity"/>
    <property type="evidence" value="ECO:0007669"/>
    <property type="project" value="InterPro"/>
</dbReference>
<dbReference type="InterPro" id="IPR000551">
    <property type="entry name" value="MerR-type_HTH_dom"/>
</dbReference>
<dbReference type="EMBL" id="MRZN01000009">
    <property type="protein sequence ID" value="PHK49636.1"/>
    <property type="molecule type" value="Genomic_DNA"/>
</dbReference>
<gene>
    <name evidence="4" type="ORF">BTJ66_06955</name>
    <name evidence="5" type="ORF">MNY58_02190</name>
</gene>
<keyword evidence="2" id="KW-0812">Transmembrane</keyword>
<evidence type="ECO:0000256" key="1">
    <source>
        <dbReference type="ARBA" id="ARBA00023125"/>
    </source>
</evidence>
<dbReference type="EMBL" id="CP093217">
    <property type="protein sequence ID" value="UQW81942.1"/>
    <property type="molecule type" value="Genomic_DNA"/>
</dbReference>
<reference evidence="4" key="1">
    <citation type="journal article" date="2017" name="Appl. Environ. Microbiol.">
        <title>Staphylococcus edaphicus sp. nov., isolated in Antarctica, harbours mecC gene and genomic islands with suspected role in adaptation to extreme environment.</title>
        <authorList>
            <person name="Pantucek R."/>
            <person name="Sedlacek I."/>
            <person name="Indrakova A."/>
            <person name="Vrbovska V."/>
            <person name="Maslanova I."/>
            <person name="Kovarovic V."/>
            <person name="Svec P."/>
            <person name="Kralova S."/>
            <person name="Kristofova L."/>
            <person name="Keklakova J."/>
            <person name="Petras P."/>
            <person name="Doskar J."/>
        </authorList>
    </citation>
    <scope>NUCLEOTIDE SEQUENCE</scope>
    <source>
        <strain evidence="4">CCM 8730</strain>
    </source>
</reference>
<feature type="transmembrane region" description="Helical" evidence="2">
    <location>
        <begin position="142"/>
        <end position="162"/>
    </location>
</feature>
<name>A0A2C6WPG1_9STAP</name>
<dbReference type="Gene3D" id="1.10.1660.10">
    <property type="match status" value="1"/>
</dbReference>
<dbReference type="PANTHER" id="PTHR30204">
    <property type="entry name" value="REDOX-CYCLING DRUG-SENSING TRANSCRIPTIONAL ACTIVATOR SOXR"/>
    <property type="match status" value="1"/>
</dbReference>
<dbReference type="GO" id="GO:0003677">
    <property type="term" value="F:DNA binding"/>
    <property type="evidence" value="ECO:0007669"/>
    <property type="project" value="UniProtKB-KW"/>
</dbReference>
<organism evidence="4 6">
    <name type="scientific">Staphylococcus edaphicus</name>
    <dbReference type="NCBI Taxonomy" id="1955013"/>
    <lineage>
        <taxon>Bacteria</taxon>
        <taxon>Bacillati</taxon>
        <taxon>Bacillota</taxon>
        <taxon>Bacilli</taxon>
        <taxon>Bacillales</taxon>
        <taxon>Staphylococcaceae</taxon>
        <taxon>Staphylococcus</taxon>
    </lineage>
</organism>
<dbReference type="Proteomes" id="UP001056588">
    <property type="component" value="Chromosome"/>
</dbReference>
<keyword evidence="1" id="KW-0238">DNA-binding</keyword>
<keyword evidence="7" id="KW-1185">Reference proteome</keyword>
<dbReference type="OrthoDB" id="9791488at2"/>
<dbReference type="Pfam" id="PF13411">
    <property type="entry name" value="MerR_1"/>
    <property type="match status" value="1"/>
</dbReference>
<evidence type="ECO:0000313" key="4">
    <source>
        <dbReference type="EMBL" id="PHK49636.1"/>
    </source>
</evidence>
<feature type="transmembrane region" description="Helical" evidence="2">
    <location>
        <begin position="169"/>
        <end position="188"/>
    </location>
</feature>
<keyword evidence="2" id="KW-0472">Membrane</keyword>
<evidence type="ECO:0000259" key="3">
    <source>
        <dbReference type="PROSITE" id="PS50937"/>
    </source>
</evidence>
<dbReference type="InterPro" id="IPR009061">
    <property type="entry name" value="DNA-bd_dom_put_sf"/>
</dbReference>
<evidence type="ECO:0000313" key="6">
    <source>
        <dbReference type="Proteomes" id="UP000223828"/>
    </source>
</evidence>
<evidence type="ECO:0000313" key="7">
    <source>
        <dbReference type="Proteomes" id="UP001056588"/>
    </source>
</evidence>
<dbReference type="RefSeq" id="WP_099090248.1">
    <property type="nucleotide sequence ID" value="NZ_CP093217.1"/>
</dbReference>
<dbReference type="PANTHER" id="PTHR30204:SF96">
    <property type="entry name" value="CHROMOSOME-ANCHORING PROTEIN RACA"/>
    <property type="match status" value="1"/>
</dbReference>
<keyword evidence="2" id="KW-1133">Transmembrane helix</keyword>
<sequence>MTQYQTGDLAKCCNVSIRTIQYYDKKGLLASTKNEENGRRRFDAKSKQDLEIILMLKRFGFRLKDIKKLLAENNKLKTVRSMIEQSALDIEQEIYKNQILLSEMKQFNKFIGKESKAPLNKLLETKQYVTNNDNLNTLTRSIIYQVLPVALIQYTALVTSLITKKWLPCLIVLPFMIAFAINLTHLTYKRLIYVCPNCQEVIKPNIMAWLLASHTPKTRKLQCPHCHETSHCMAIDKRMKLTKSSKQM</sequence>
<dbReference type="PROSITE" id="PS50937">
    <property type="entry name" value="HTH_MERR_2"/>
    <property type="match status" value="1"/>
</dbReference>
<dbReference type="InterPro" id="IPR047057">
    <property type="entry name" value="MerR_fam"/>
</dbReference>
<protein>
    <submittedName>
        <fullName evidence="4 5">Transcriptional regulator</fullName>
    </submittedName>
</protein>
<accession>A0A2C6WPG1</accession>
<evidence type="ECO:0000256" key="2">
    <source>
        <dbReference type="SAM" id="Phobius"/>
    </source>
</evidence>
<dbReference type="AlphaFoldDB" id="A0A2C6WPG1"/>
<dbReference type="CDD" id="cd01106">
    <property type="entry name" value="HTH_TipAL-Mta"/>
    <property type="match status" value="1"/>
</dbReference>
<evidence type="ECO:0000313" key="5">
    <source>
        <dbReference type="EMBL" id="UQW81942.1"/>
    </source>
</evidence>
<dbReference type="Proteomes" id="UP000223828">
    <property type="component" value="Unassembled WGS sequence"/>
</dbReference>
<feature type="domain" description="HTH merR-type" evidence="3">
    <location>
        <begin position="1"/>
        <end position="72"/>
    </location>
</feature>
<reference evidence="4" key="3">
    <citation type="submission" date="2017-10" db="EMBL/GenBank/DDBJ databases">
        <authorList>
            <person name="Vrbovska V."/>
            <person name="Kovarovic V."/>
            <person name="Indrakova A."/>
        </authorList>
    </citation>
    <scope>NUCLEOTIDE SEQUENCE</scope>
    <source>
        <strain evidence="4">CCM 8730</strain>
    </source>
</reference>
<proteinExistence type="predicted"/>
<dbReference type="SMART" id="SM00422">
    <property type="entry name" value="HTH_MERR"/>
    <property type="match status" value="1"/>
</dbReference>
<dbReference type="SUPFAM" id="SSF46955">
    <property type="entry name" value="Putative DNA-binding domain"/>
    <property type="match status" value="1"/>
</dbReference>
<reference evidence="5" key="4">
    <citation type="submission" date="2022-03" db="EMBL/GenBank/DDBJ databases">
        <title>Complete Genome Sequence of Staphylococcus edaphicus strain CCM 8731.</title>
        <authorList>
            <person name="Rimmer C.O."/>
            <person name="Thomas J.C."/>
        </authorList>
    </citation>
    <scope>NUCLEOTIDE SEQUENCE</scope>
    <source>
        <strain evidence="5">CCM 8731</strain>
    </source>
</reference>
<reference evidence="6" key="2">
    <citation type="submission" date="2017-10" db="EMBL/GenBank/DDBJ databases">
        <title>Staphylococcus edaphicus sp. nov., isolated in Antarctica, harbouring mecC gene and genomic islands essential in adaptation to extreme environment.</title>
        <authorList>
            <person name="Pantucek R."/>
            <person name="Sedlacek I."/>
            <person name="Indrakova A."/>
            <person name="Vrbovska V."/>
            <person name="Maslanova I."/>
            <person name="Kovarovic V."/>
            <person name="Svec P."/>
            <person name="Kralova S."/>
            <person name="Kristofova L."/>
            <person name="Keklakova J."/>
            <person name="Petras P."/>
            <person name="Doskar J."/>
        </authorList>
    </citation>
    <scope>NUCLEOTIDE SEQUENCE [LARGE SCALE GENOMIC DNA]</scope>
    <source>
        <strain evidence="6">CCM 5085</strain>
    </source>
</reference>